<evidence type="ECO:0000259" key="5">
    <source>
        <dbReference type="PROSITE" id="PS50908"/>
    </source>
</evidence>
<reference evidence="6" key="5">
    <citation type="submission" date="2025-09" db="UniProtKB">
        <authorList>
            <consortium name="Ensembl"/>
        </authorList>
    </citation>
    <scope>IDENTIFICATION</scope>
</reference>
<protein>
    <submittedName>
        <fullName evidence="6">WD repeat domain 59</fullName>
    </submittedName>
</protein>
<dbReference type="InterPro" id="IPR036322">
    <property type="entry name" value="WD40_repeat_dom_sf"/>
</dbReference>
<comment type="similarity">
    <text evidence="3">Belongs to the WD repeat WDR59 family.</text>
</comment>
<dbReference type="InterPro" id="IPR001680">
    <property type="entry name" value="WD40_rpt"/>
</dbReference>
<dbReference type="PROSITE" id="PS00678">
    <property type="entry name" value="WD_REPEATS_1"/>
    <property type="match status" value="1"/>
</dbReference>
<dbReference type="GO" id="GO:0005774">
    <property type="term" value="C:vacuolar membrane"/>
    <property type="evidence" value="ECO:0007669"/>
    <property type="project" value="TreeGrafter"/>
</dbReference>
<dbReference type="InterPro" id="IPR049567">
    <property type="entry name" value="WDR59-like"/>
</dbReference>
<feature type="repeat" description="WD" evidence="4">
    <location>
        <begin position="80"/>
        <end position="122"/>
    </location>
</feature>
<organism evidence="6 7">
    <name type="scientific">Callorhinchus milii</name>
    <name type="common">Ghost shark</name>
    <dbReference type="NCBI Taxonomy" id="7868"/>
    <lineage>
        <taxon>Eukaryota</taxon>
        <taxon>Metazoa</taxon>
        <taxon>Chordata</taxon>
        <taxon>Craniata</taxon>
        <taxon>Vertebrata</taxon>
        <taxon>Chondrichthyes</taxon>
        <taxon>Holocephali</taxon>
        <taxon>Chimaeriformes</taxon>
        <taxon>Callorhinchidae</taxon>
        <taxon>Callorhinchus</taxon>
    </lineage>
</organism>
<dbReference type="SMART" id="SM00320">
    <property type="entry name" value="WD40"/>
    <property type="match status" value="5"/>
</dbReference>
<accession>A0A4W3HC59</accession>
<dbReference type="InterPro" id="IPR049566">
    <property type="entry name" value="WDR59_RTC1-like_RING_Znf"/>
</dbReference>
<evidence type="ECO:0000256" key="1">
    <source>
        <dbReference type="ARBA" id="ARBA00022574"/>
    </source>
</evidence>
<evidence type="ECO:0000256" key="2">
    <source>
        <dbReference type="ARBA" id="ARBA00022737"/>
    </source>
</evidence>
<evidence type="ECO:0000256" key="3">
    <source>
        <dbReference type="ARBA" id="ARBA00038452"/>
    </source>
</evidence>
<dbReference type="SMART" id="SM00591">
    <property type="entry name" value="RWD"/>
    <property type="match status" value="1"/>
</dbReference>
<dbReference type="AlphaFoldDB" id="A0A4W3HC59"/>
<dbReference type="InterPro" id="IPR019775">
    <property type="entry name" value="WD40_repeat_CS"/>
</dbReference>
<dbReference type="GeneTree" id="ENSGT00940000157600"/>
<dbReference type="Ensembl" id="ENSCMIT00000013704.1">
    <property type="protein sequence ID" value="ENSCMIP00000013411.1"/>
    <property type="gene ID" value="ENSCMIG00000006654.1"/>
</dbReference>
<name>A0A4W3HC59_CALMI</name>
<dbReference type="Pfam" id="PF00400">
    <property type="entry name" value="WD40"/>
    <property type="match status" value="3"/>
</dbReference>
<dbReference type="Pfam" id="PF17120">
    <property type="entry name" value="zf-RING_16"/>
    <property type="match status" value="1"/>
</dbReference>
<feature type="domain" description="RWD" evidence="5">
    <location>
        <begin position="357"/>
        <end position="459"/>
    </location>
</feature>
<keyword evidence="7" id="KW-1185">Reference proteome</keyword>
<evidence type="ECO:0000313" key="7">
    <source>
        <dbReference type="Proteomes" id="UP000314986"/>
    </source>
</evidence>
<reference evidence="7" key="3">
    <citation type="journal article" date="2014" name="Nature">
        <title>Elephant shark genome provides unique insights into gnathostome evolution.</title>
        <authorList>
            <consortium name="International Elephant Shark Genome Sequencing Consortium"/>
            <person name="Venkatesh B."/>
            <person name="Lee A.P."/>
            <person name="Ravi V."/>
            <person name="Maurya A.K."/>
            <person name="Lian M.M."/>
            <person name="Swann J.B."/>
            <person name="Ohta Y."/>
            <person name="Flajnik M.F."/>
            <person name="Sutoh Y."/>
            <person name="Kasahara M."/>
            <person name="Hoon S."/>
            <person name="Gangu V."/>
            <person name="Roy S.W."/>
            <person name="Irimia M."/>
            <person name="Korzh V."/>
            <person name="Kondrychyn I."/>
            <person name="Lim Z.W."/>
            <person name="Tay B.H."/>
            <person name="Tohari S."/>
            <person name="Kong K.W."/>
            <person name="Ho S."/>
            <person name="Lorente-Galdos B."/>
            <person name="Quilez J."/>
            <person name="Marques-Bonet T."/>
            <person name="Raney B.J."/>
            <person name="Ingham P.W."/>
            <person name="Tay A."/>
            <person name="Hillier L.W."/>
            <person name="Minx P."/>
            <person name="Boehm T."/>
            <person name="Wilson R.K."/>
            <person name="Brenner S."/>
            <person name="Warren W.C."/>
        </authorList>
    </citation>
    <scope>NUCLEOTIDE SEQUENCE [LARGE SCALE GENOMIC DNA]</scope>
</reference>
<dbReference type="SUPFAM" id="SSF50978">
    <property type="entry name" value="WD40 repeat-like"/>
    <property type="match status" value="1"/>
</dbReference>
<dbReference type="PROSITE" id="PS50908">
    <property type="entry name" value="RWD"/>
    <property type="match status" value="1"/>
</dbReference>
<reference evidence="6" key="4">
    <citation type="submission" date="2025-08" db="UniProtKB">
        <authorList>
            <consortium name="Ensembl"/>
        </authorList>
    </citation>
    <scope>IDENTIFICATION</scope>
</reference>
<feature type="repeat" description="WD" evidence="4">
    <location>
        <begin position="166"/>
        <end position="208"/>
    </location>
</feature>
<reference evidence="7" key="1">
    <citation type="journal article" date="2006" name="Science">
        <title>Ancient noncoding elements conserved in the human genome.</title>
        <authorList>
            <person name="Venkatesh B."/>
            <person name="Kirkness E.F."/>
            <person name="Loh Y.H."/>
            <person name="Halpern A.L."/>
            <person name="Lee A.P."/>
            <person name="Johnson J."/>
            <person name="Dandona N."/>
            <person name="Viswanathan L.D."/>
            <person name="Tay A."/>
            <person name="Venter J.C."/>
            <person name="Strausberg R.L."/>
            <person name="Brenner S."/>
        </authorList>
    </citation>
    <scope>NUCLEOTIDE SEQUENCE [LARGE SCALE GENOMIC DNA]</scope>
</reference>
<evidence type="ECO:0000313" key="6">
    <source>
        <dbReference type="Ensembl" id="ENSCMIP00000013411.1"/>
    </source>
</evidence>
<dbReference type="PANTHER" id="PTHR46170:SF1">
    <property type="entry name" value="GATOR COMPLEX PROTEIN WDR59"/>
    <property type="match status" value="1"/>
</dbReference>
<proteinExistence type="inferred from homology"/>
<reference evidence="7" key="2">
    <citation type="journal article" date="2007" name="PLoS Biol.">
        <title>Survey sequencing and comparative analysis of the elephant shark (Callorhinchus milii) genome.</title>
        <authorList>
            <person name="Venkatesh B."/>
            <person name="Kirkness E.F."/>
            <person name="Loh Y.H."/>
            <person name="Halpern A.L."/>
            <person name="Lee A.P."/>
            <person name="Johnson J."/>
            <person name="Dandona N."/>
            <person name="Viswanathan L.D."/>
            <person name="Tay A."/>
            <person name="Venter J.C."/>
            <person name="Strausberg R.L."/>
            <person name="Brenner S."/>
        </authorList>
    </citation>
    <scope>NUCLEOTIDE SEQUENCE [LARGE SCALE GENOMIC DNA]</scope>
</reference>
<dbReference type="InterPro" id="IPR006575">
    <property type="entry name" value="RWD_dom"/>
</dbReference>
<dbReference type="PANTHER" id="PTHR46170">
    <property type="entry name" value="GATOR COMPLEX PROTEIN WDR59"/>
    <property type="match status" value="1"/>
</dbReference>
<dbReference type="GO" id="GO:0034198">
    <property type="term" value="P:cellular response to amino acid starvation"/>
    <property type="evidence" value="ECO:0007669"/>
    <property type="project" value="TreeGrafter"/>
</dbReference>
<keyword evidence="1 4" id="KW-0853">WD repeat</keyword>
<sequence length="947" mass="107622">MSVNCHGQLAVLSGRRFLYVINLDAPSEVPRKIARQSKWDIGAVQWNPHESSSHYFAASCNQRVDLYKWQDGSGEIHTSLQGHTRVISDLEWSWFDPELLVTSSVDTYIYVWDIKDTRKPSVSLSAVAGASQVKWNKKNPFCLATSHDGDVRIWDKRKPNTAMEYIAAHLSKIHGLDWHPENEHIFATSSQDNSVRFWDYRQPRKYLNILSCQVPVWKARYTPFNNGLVTVMVPQLRRGENSLLLWNVLDLNVPVHTFVGHDDVVLEFQWRKQREELKDYQLVTWSRDQTLRMWRIDVQLQRLCANDMLDGDDLIDSVSMLPETDKVLQSQDTEPHPTNLTIGIKPDYLGLPQTLQQEFSLVNLQIRNVMVDEMDAVNRNCTVSVHCGNLRVKMVVMFPVQYPNNAAPSFQFINPTTISSSMRTKLLKILKDTSLQKVKRNQSCLEPCLRQLVSSLEAIVNQDNSGSTNSQNLFVLGNSVTPPLPTFPRVSNTYGSYQDSNIPFPRTSGARFCGAGYLVYFMRPMTLHRTVSPTEPTPRSLSALSAYHSGGITPMKIRTESQSNLRLYSGSPTRSEKEPVSISSFYYKERMSPLSVRRRWSIQAINEFPKSRRWKGKREGTDSNNRPIKAAGKVIIQDISCLLPVHKSLGEMYILNVNDIQDTCHKNAAAALSVGRRDLVQVWSLAAVATDSFLSPHPDPDIETPWARHPFGRQLLESLTHYSAMHDVQTLAMLCSVFEAQSRPQDFYSNSGQMLYPRTSSSTSFLHYSTDGSILLLCSSGSRDSEHVGSWCESSPDDYRYGNLGYADPREREKEQHEKNKKLLDPANMLQYDDFKKCYGEILYRWGLREKRAEVLKFVSCPPDPHKGIEFGVYCCHCRSEVRGTQCAICKGFTFQCAICHVAVRGSANFCLTCGHGGHTSHMMEWFRTQEVCPTGCGCHCLLESTF</sequence>
<dbReference type="GO" id="GO:1904263">
    <property type="term" value="P:positive regulation of TORC1 signaling"/>
    <property type="evidence" value="ECO:0007669"/>
    <property type="project" value="TreeGrafter"/>
</dbReference>
<dbReference type="GO" id="GO:0035859">
    <property type="term" value="C:Seh1-associated complex"/>
    <property type="evidence" value="ECO:0007669"/>
    <property type="project" value="TreeGrafter"/>
</dbReference>
<dbReference type="InterPro" id="IPR015943">
    <property type="entry name" value="WD40/YVTN_repeat-like_dom_sf"/>
</dbReference>
<dbReference type="Proteomes" id="UP000314986">
    <property type="component" value="Unassembled WGS sequence"/>
</dbReference>
<dbReference type="PROSITE" id="PS50294">
    <property type="entry name" value="WD_REPEATS_REGION"/>
    <property type="match status" value="2"/>
</dbReference>
<dbReference type="CDD" id="cd16692">
    <property type="entry name" value="mRING-H2-C3H3C2_WDR59"/>
    <property type="match status" value="1"/>
</dbReference>
<dbReference type="Gene3D" id="2.130.10.10">
    <property type="entry name" value="YVTN repeat-like/Quinoprotein amine dehydrogenase"/>
    <property type="match status" value="1"/>
</dbReference>
<dbReference type="InterPro" id="IPR039456">
    <property type="entry name" value="WDR59_mRING-H2-C3H3C2"/>
</dbReference>
<dbReference type="GO" id="GO:0035591">
    <property type="term" value="F:signaling adaptor activity"/>
    <property type="evidence" value="ECO:0007669"/>
    <property type="project" value="TreeGrafter"/>
</dbReference>
<evidence type="ECO:0000256" key="4">
    <source>
        <dbReference type="PROSITE-ProRule" id="PRU00221"/>
    </source>
</evidence>
<dbReference type="PROSITE" id="PS50082">
    <property type="entry name" value="WD_REPEATS_2"/>
    <property type="match status" value="2"/>
</dbReference>
<keyword evidence="2" id="KW-0677">Repeat</keyword>